<evidence type="ECO:0000313" key="3">
    <source>
        <dbReference type="Proteomes" id="UP001055117"/>
    </source>
</evidence>
<proteinExistence type="predicted"/>
<dbReference type="SUPFAM" id="SSF81301">
    <property type="entry name" value="Nucleotidyltransferase"/>
    <property type="match status" value="1"/>
</dbReference>
<dbReference type="CDD" id="cd05403">
    <property type="entry name" value="NT_KNTase_like"/>
    <property type="match status" value="1"/>
</dbReference>
<name>A0ABQ4QPI7_9HYPH</name>
<dbReference type="PANTHER" id="PTHR43852:SF2">
    <property type="entry name" value="PROTEIN ADENYLYLTRANSFERASE MNTA"/>
    <property type="match status" value="1"/>
</dbReference>
<sequence length="111" mass="12078">MLRSIGDPVHRPVDIPDSARAAIETVAAHPAVRAIIVFGSRAEGDHDARSDIDVAIEAPDLDGAALDRLRDRVGHCRTLYRISVAKLDTMPSALKDRVLAQGIRIYERAEA</sequence>
<dbReference type="InterPro" id="IPR052930">
    <property type="entry name" value="TA_antitoxin_MntA"/>
</dbReference>
<evidence type="ECO:0000313" key="2">
    <source>
        <dbReference type="EMBL" id="GJD47205.1"/>
    </source>
</evidence>
<gene>
    <name evidence="2" type="ORF">AFCDBAGC_5091</name>
</gene>
<dbReference type="PANTHER" id="PTHR43852">
    <property type="entry name" value="NUCLEOTIDYLTRANSFERASE"/>
    <property type="match status" value="1"/>
</dbReference>
<protein>
    <recommendedName>
        <fullName evidence="1">Polymerase beta nucleotidyltransferase domain-containing protein</fullName>
    </recommendedName>
</protein>
<dbReference type="EMBL" id="BPQG01000126">
    <property type="protein sequence ID" value="GJD47205.1"/>
    <property type="molecule type" value="Genomic_DNA"/>
</dbReference>
<keyword evidence="3" id="KW-1185">Reference proteome</keyword>
<dbReference type="Gene3D" id="3.30.460.10">
    <property type="entry name" value="Beta Polymerase, domain 2"/>
    <property type="match status" value="1"/>
</dbReference>
<dbReference type="Pfam" id="PF18765">
    <property type="entry name" value="Polbeta"/>
    <property type="match status" value="1"/>
</dbReference>
<dbReference type="InterPro" id="IPR041633">
    <property type="entry name" value="Polbeta"/>
</dbReference>
<dbReference type="InterPro" id="IPR043519">
    <property type="entry name" value="NT_sf"/>
</dbReference>
<organism evidence="2 3">
    <name type="scientific">Methylobacterium cerastii</name>
    <dbReference type="NCBI Taxonomy" id="932741"/>
    <lineage>
        <taxon>Bacteria</taxon>
        <taxon>Pseudomonadati</taxon>
        <taxon>Pseudomonadota</taxon>
        <taxon>Alphaproteobacteria</taxon>
        <taxon>Hyphomicrobiales</taxon>
        <taxon>Methylobacteriaceae</taxon>
        <taxon>Methylobacterium</taxon>
    </lineage>
</organism>
<dbReference type="RefSeq" id="WP_147762305.1">
    <property type="nucleotide sequence ID" value="NZ_BPQG01000126.1"/>
</dbReference>
<accession>A0ABQ4QPI7</accession>
<comment type="caution">
    <text evidence="2">The sequence shown here is derived from an EMBL/GenBank/DDBJ whole genome shotgun (WGS) entry which is preliminary data.</text>
</comment>
<evidence type="ECO:0000259" key="1">
    <source>
        <dbReference type="Pfam" id="PF18765"/>
    </source>
</evidence>
<reference evidence="2 3" key="1">
    <citation type="journal article" date="2021" name="Front. Microbiol.">
        <title>Comprehensive Comparative Genomics and Phenotyping of Methylobacterium Species.</title>
        <authorList>
            <person name="Alessa O."/>
            <person name="Ogura Y."/>
            <person name="Fujitani Y."/>
            <person name="Takami H."/>
            <person name="Hayashi T."/>
            <person name="Sahin N."/>
            <person name="Tani A."/>
        </authorList>
    </citation>
    <scope>NUCLEOTIDE SEQUENCE [LARGE SCALE GENOMIC DNA]</scope>
    <source>
        <strain evidence="2 3">DSM 23679</strain>
    </source>
</reference>
<feature type="domain" description="Polymerase beta nucleotidyltransferase" evidence="1">
    <location>
        <begin position="23"/>
        <end position="110"/>
    </location>
</feature>
<dbReference type="Proteomes" id="UP001055117">
    <property type="component" value="Unassembled WGS sequence"/>
</dbReference>